<evidence type="ECO:0000313" key="5">
    <source>
        <dbReference type="EMBL" id="EFI34978.1"/>
    </source>
</evidence>
<dbReference type="PROSITE" id="PS00198">
    <property type="entry name" value="4FE4S_FER_1"/>
    <property type="match status" value="1"/>
</dbReference>
<dbReference type="Gene3D" id="1.10.1060.10">
    <property type="entry name" value="Alpha-helical ferredoxin"/>
    <property type="match status" value="1"/>
</dbReference>
<dbReference type="eggNOG" id="COG1035">
    <property type="taxonomic scope" value="Bacteria"/>
</dbReference>
<evidence type="ECO:0000259" key="4">
    <source>
        <dbReference type="PROSITE" id="PS51379"/>
    </source>
</evidence>
<feature type="domain" description="4Fe-4S ferredoxin-type" evidence="4">
    <location>
        <begin position="249"/>
        <end position="278"/>
    </location>
</feature>
<dbReference type="Proteomes" id="UP000005496">
    <property type="component" value="Unassembled WGS sequence"/>
</dbReference>
<dbReference type="Pfam" id="PF13183">
    <property type="entry name" value="Fer4_8"/>
    <property type="match status" value="1"/>
</dbReference>
<comment type="caution">
    <text evidence="5">The sequence shown here is derived from an EMBL/GenBank/DDBJ whole genome shotgun (WGS) entry which is preliminary data.</text>
</comment>
<keyword evidence="6" id="KW-1185">Reference proteome</keyword>
<proteinExistence type="predicted"/>
<keyword evidence="3" id="KW-0411">Iron-sulfur</keyword>
<accession>D6SQF2</accession>
<keyword evidence="1" id="KW-0479">Metal-binding</keyword>
<sequence>MTVITELKEQIKTALPDLDMVIGWERGFDPLHATPLFMRKAQDVERLELGPLAVHNTATYLTGFKGKKVGLVVKGCDSRAVIQLLQEGLIDRENVVIFGFPCQGVVDMVKVQKHLGNTGLVREVQIQDSSLKVKVNGEERDLALKDVLADKCARCRYPNAMLYDHFAGQPIEPHASEDKYQDVEELESLSLEERFQHWEREMHRCIRCYACRNACPMCVCRDHCVAQSRQPQWLTQEDSVREKWMFQVIHAMHLAGRCVECGECQRACPMDIPIMALKRKLNREARELFNYEAGVDPNETAPLLSFKVEEENINERGW</sequence>
<keyword evidence="2" id="KW-0408">Iron</keyword>
<dbReference type="EMBL" id="ACJN02000002">
    <property type="protein sequence ID" value="EFI34978.1"/>
    <property type="molecule type" value="Genomic_DNA"/>
</dbReference>
<dbReference type="InterPro" id="IPR009051">
    <property type="entry name" value="Helical_ferredxn"/>
</dbReference>
<dbReference type="GO" id="GO:0051536">
    <property type="term" value="F:iron-sulfur cluster binding"/>
    <property type="evidence" value="ECO:0007669"/>
    <property type="project" value="UniProtKB-KW"/>
</dbReference>
<dbReference type="InterPro" id="IPR017900">
    <property type="entry name" value="4Fe4S_Fe_S_CS"/>
</dbReference>
<gene>
    <name evidence="5" type="ORF">Dthio_PD2370</name>
</gene>
<evidence type="ECO:0000256" key="2">
    <source>
        <dbReference type="ARBA" id="ARBA00023004"/>
    </source>
</evidence>
<dbReference type="RefSeq" id="WP_008870292.1">
    <property type="nucleotide sequence ID" value="NZ_ACJN02000002.1"/>
</dbReference>
<name>D6SQF2_9BACT</name>
<evidence type="ECO:0000256" key="3">
    <source>
        <dbReference type="ARBA" id="ARBA00023014"/>
    </source>
</evidence>
<protein>
    <submittedName>
        <fullName evidence="5">4Fe-4S ferredoxin iron-sulfur binding domain protein</fullName>
    </submittedName>
</protein>
<dbReference type="PROSITE" id="PS51379">
    <property type="entry name" value="4FE4S_FER_2"/>
    <property type="match status" value="1"/>
</dbReference>
<evidence type="ECO:0000313" key="6">
    <source>
        <dbReference type="Proteomes" id="UP000005496"/>
    </source>
</evidence>
<dbReference type="SUPFAM" id="SSF46548">
    <property type="entry name" value="alpha-helical ferredoxin"/>
    <property type="match status" value="1"/>
</dbReference>
<evidence type="ECO:0000256" key="1">
    <source>
        <dbReference type="ARBA" id="ARBA00022723"/>
    </source>
</evidence>
<reference evidence="5" key="1">
    <citation type="submission" date="2010-05" db="EMBL/GenBank/DDBJ databases">
        <title>The draft genome of Desulfonatronospira thiodismutans ASO3-1.</title>
        <authorList>
            <consortium name="US DOE Joint Genome Institute (JGI-PGF)"/>
            <person name="Lucas S."/>
            <person name="Copeland A."/>
            <person name="Lapidus A."/>
            <person name="Cheng J.-F."/>
            <person name="Bruce D."/>
            <person name="Goodwin L."/>
            <person name="Pitluck S."/>
            <person name="Chertkov O."/>
            <person name="Brettin T."/>
            <person name="Detter J.C."/>
            <person name="Han C."/>
            <person name="Land M.L."/>
            <person name="Hauser L."/>
            <person name="Kyrpides N."/>
            <person name="Mikhailova N."/>
            <person name="Muyzer G."/>
            <person name="Woyke T."/>
        </authorList>
    </citation>
    <scope>NUCLEOTIDE SEQUENCE [LARGE SCALE GENOMIC DNA]</scope>
    <source>
        <strain evidence="5">ASO3-1</strain>
    </source>
</reference>
<dbReference type="OrthoDB" id="9773828at2"/>
<dbReference type="eggNOG" id="COG0479">
    <property type="taxonomic scope" value="Bacteria"/>
</dbReference>
<dbReference type="AlphaFoldDB" id="D6SQF2"/>
<dbReference type="InterPro" id="IPR017896">
    <property type="entry name" value="4Fe4S_Fe-S-bd"/>
</dbReference>
<dbReference type="GO" id="GO:0046872">
    <property type="term" value="F:metal ion binding"/>
    <property type="evidence" value="ECO:0007669"/>
    <property type="project" value="UniProtKB-KW"/>
</dbReference>
<organism evidence="5 6">
    <name type="scientific">Desulfonatronospira thiodismutans ASO3-1</name>
    <dbReference type="NCBI Taxonomy" id="555779"/>
    <lineage>
        <taxon>Bacteria</taxon>
        <taxon>Pseudomonadati</taxon>
        <taxon>Thermodesulfobacteriota</taxon>
        <taxon>Desulfovibrionia</taxon>
        <taxon>Desulfovibrionales</taxon>
        <taxon>Desulfonatronovibrionaceae</taxon>
        <taxon>Desulfonatronospira</taxon>
    </lineage>
</organism>